<dbReference type="EMBL" id="JABXXO010000013">
    <property type="protein sequence ID" value="KAF7761968.1"/>
    <property type="molecule type" value="Genomic_DNA"/>
</dbReference>
<dbReference type="AlphaFoldDB" id="A0A8H7C4E3"/>
<feature type="region of interest" description="Disordered" evidence="1">
    <location>
        <begin position="73"/>
        <end position="95"/>
    </location>
</feature>
<comment type="caution">
    <text evidence="3">The sequence shown here is derived from an EMBL/GenBank/DDBJ whole genome shotgun (WGS) entry which is preliminary data.</text>
</comment>
<protein>
    <submittedName>
        <fullName evidence="3">Uncharacterized protein</fullName>
    </submittedName>
</protein>
<evidence type="ECO:0000313" key="3">
    <source>
        <dbReference type="EMBL" id="KAF7761968.1"/>
    </source>
</evidence>
<organism evidence="3 4">
    <name type="scientific">Agaricus bisporus var. burnettii</name>
    <dbReference type="NCBI Taxonomy" id="192524"/>
    <lineage>
        <taxon>Eukaryota</taxon>
        <taxon>Fungi</taxon>
        <taxon>Dikarya</taxon>
        <taxon>Basidiomycota</taxon>
        <taxon>Agaricomycotina</taxon>
        <taxon>Agaricomycetes</taxon>
        <taxon>Agaricomycetidae</taxon>
        <taxon>Agaricales</taxon>
        <taxon>Agaricineae</taxon>
        <taxon>Agaricaceae</taxon>
        <taxon>Agaricus</taxon>
    </lineage>
</organism>
<sequence>MQFRATFIFAIATFTVLTAAAPVSQIDNVETIASKDAFGGVSDFKTLSYASFGWLFPDWTYFRSGVSLMRKPTDNLSPSPSPSSSHTLTYTTHHS</sequence>
<proteinExistence type="predicted"/>
<evidence type="ECO:0000313" key="4">
    <source>
        <dbReference type="Proteomes" id="UP000629468"/>
    </source>
</evidence>
<gene>
    <name evidence="3" type="ORF">Agabi119p4_9960</name>
</gene>
<feature type="compositionally biased region" description="Low complexity" evidence="1">
    <location>
        <begin position="76"/>
        <end position="95"/>
    </location>
</feature>
<feature type="signal peptide" evidence="2">
    <location>
        <begin position="1"/>
        <end position="20"/>
    </location>
</feature>
<accession>A0A8H7C4E3</accession>
<name>A0A8H7C4E3_AGABI</name>
<feature type="chain" id="PRO_5034873359" evidence="2">
    <location>
        <begin position="21"/>
        <end position="95"/>
    </location>
</feature>
<evidence type="ECO:0000256" key="2">
    <source>
        <dbReference type="SAM" id="SignalP"/>
    </source>
</evidence>
<reference evidence="3 4" key="1">
    <citation type="journal article" name="Sci. Rep.">
        <title>Telomere-to-telomere assembled and centromere annotated genomes of the two main subspecies of the button mushroom Agaricus bisporus reveal especially polymorphic chromosome ends.</title>
        <authorList>
            <person name="Sonnenberg A.S.M."/>
            <person name="Sedaghat-Telgerd N."/>
            <person name="Lavrijssen B."/>
            <person name="Ohm R.A."/>
            <person name="Hendrickx P.M."/>
            <person name="Scholtmeijer K."/>
            <person name="Baars J.J.P."/>
            <person name="van Peer A."/>
        </authorList>
    </citation>
    <scope>NUCLEOTIDE SEQUENCE [LARGE SCALE GENOMIC DNA]</scope>
    <source>
        <strain evidence="3 4">H119_p4</strain>
    </source>
</reference>
<evidence type="ECO:0000256" key="1">
    <source>
        <dbReference type="SAM" id="MobiDB-lite"/>
    </source>
</evidence>
<dbReference type="Proteomes" id="UP000629468">
    <property type="component" value="Unassembled WGS sequence"/>
</dbReference>
<keyword evidence="2" id="KW-0732">Signal</keyword>